<feature type="compositionally biased region" description="Polar residues" evidence="5">
    <location>
        <begin position="1211"/>
        <end position="1220"/>
    </location>
</feature>
<comment type="similarity">
    <text evidence="2">Belongs to the IML1 family.</text>
</comment>
<accession>W6MVI6</accession>
<dbReference type="SUPFAM" id="SSF46785">
    <property type="entry name" value="Winged helix' DNA-binding domain"/>
    <property type="match status" value="1"/>
</dbReference>
<dbReference type="SMART" id="SM00049">
    <property type="entry name" value="DEP"/>
    <property type="match status" value="1"/>
</dbReference>
<dbReference type="InterPro" id="IPR048255">
    <property type="entry name" value="IML1_N"/>
</dbReference>
<dbReference type="InterPro" id="IPR036390">
    <property type="entry name" value="WH_DNA-bd_sf"/>
</dbReference>
<dbReference type="PANTHER" id="PTHR13179">
    <property type="entry name" value="DEP DOMAIN CONTAINING PROTEIN 5"/>
    <property type="match status" value="1"/>
</dbReference>
<dbReference type="GO" id="GO:1990130">
    <property type="term" value="C:GATOR1 complex"/>
    <property type="evidence" value="ECO:0007669"/>
    <property type="project" value="EnsemblFungi"/>
</dbReference>
<dbReference type="GO" id="GO:0035556">
    <property type="term" value="P:intracellular signal transduction"/>
    <property type="evidence" value="ECO:0007669"/>
    <property type="project" value="InterPro"/>
</dbReference>
<dbReference type="RefSeq" id="XP_022461967.1">
    <property type="nucleotide sequence ID" value="XM_022604596.1"/>
</dbReference>
<dbReference type="STRING" id="1382522.W6MVI6"/>
<evidence type="ECO:0000256" key="3">
    <source>
        <dbReference type="ARBA" id="ARBA00018529"/>
    </source>
</evidence>
<dbReference type="Pfam" id="PF12257">
    <property type="entry name" value="IML1"/>
    <property type="match status" value="1"/>
</dbReference>
<evidence type="ECO:0000256" key="1">
    <source>
        <dbReference type="ARBA" id="ARBA00004148"/>
    </source>
</evidence>
<reference evidence="7" key="1">
    <citation type="submission" date="2013-12" db="EMBL/GenBank/DDBJ databases">
        <authorList>
            <person name="Genoscope - CEA"/>
        </authorList>
    </citation>
    <scope>NUCLEOTIDE SEQUENCE</scope>
    <source>
        <strain evidence="7">CBS 1993</strain>
    </source>
</reference>
<dbReference type="InterPro" id="IPR027244">
    <property type="entry name" value="IML1"/>
</dbReference>
<dbReference type="GO" id="GO:0051058">
    <property type="term" value="P:negative regulation of small GTPase mediated signal transduction"/>
    <property type="evidence" value="ECO:0007669"/>
    <property type="project" value="EnsemblFungi"/>
</dbReference>
<dbReference type="GeneID" id="34523355"/>
<evidence type="ECO:0000259" key="6">
    <source>
        <dbReference type="PROSITE" id="PS50186"/>
    </source>
</evidence>
<dbReference type="HOGENOM" id="CLU_000935_1_1_1"/>
<dbReference type="Proteomes" id="UP000019384">
    <property type="component" value="Unassembled WGS sequence"/>
</dbReference>
<comment type="subcellular location">
    <subcellularLocation>
        <location evidence="1">Vacuole membrane</location>
        <topology evidence="1">Peripheral membrane protein</topology>
    </subcellularLocation>
</comment>
<keyword evidence="8" id="KW-1185">Reference proteome</keyword>
<name>W6MVI6_9ASCO</name>
<dbReference type="EMBL" id="HG793131">
    <property type="protein sequence ID" value="CDK29987.1"/>
    <property type="molecule type" value="Genomic_DNA"/>
</dbReference>
<feature type="region of interest" description="Disordered" evidence="5">
    <location>
        <begin position="1203"/>
        <end position="1228"/>
    </location>
</feature>
<organism evidence="7 8">
    <name type="scientific">Kuraishia capsulata CBS 1993</name>
    <dbReference type="NCBI Taxonomy" id="1382522"/>
    <lineage>
        <taxon>Eukaryota</taxon>
        <taxon>Fungi</taxon>
        <taxon>Dikarya</taxon>
        <taxon>Ascomycota</taxon>
        <taxon>Saccharomycotina</taxon>
        <taxon>Pichiomycetes</taxon>
        <taxon>Pichiales</taxon>
        <taxon>Pichiaceae</taxon>
        <taxon>Kuraishia</taxon>
    </lineage>
</organism>
<sequence length="1513" mass="171493">MDTAEWDIYFTQDLIFLTRAVSGFQALMNSDFDRNRVSLRANEASLIVGKRGGAGPAKHTFITSPSRTTQAEHHLPFAIGHNNAKGVTPDPTDSLIDDNVFLEDTDIGYIDPLQVSVKFHELRTSSDDVVFDSSLISGPKKGYVGELQCLEGSTKKLNFILKEKPQSANSVGTGTAANINTNNTVSILSGPLQALLNLKIRSPALIRLRKKEDVQADVVEIFIKDLYLSRGDMWSISSFLVGTCLYKSQKVSFIDSSIRGTIGGLYRNGRKVFSCYVGEDTKVVFRSESSRLIFFIQISSEMWHFEESGQQMFYKLMNSLFPKIFKRWKEMGTHHLITIVLFSSVDLGDGQWTDLQPGERPPSRKDFYRVVVDQVNIVMWSEIMGTLRYEFANFMKDIRLRKNEARTNSHPEEYTIEGRFLPAVKGNLLEAVNLGMSLVVDHFRDPDLRHTTNHFVIISPGTGIYDVDYDVLINTSKKMSFIDSTIDVICLSQPPLHVVPLFRYRDNHGKLNHCIPSWMDISFWNDSMQSVNQWMPRCKIYEIQMMGVMETETNAITIEPLTYKGVKKSILDAMNDHDAGIFSDARDNRVLSFSKSKKRYANEMNRTLTYGNAPGSERGTPVAPATVIQQVEVVPTTPNIMGVGGAKPVATAMSTLLNLAKGEEKIGFSSALNFMKRITSSSSTSNPSSPKMSDTTDESSSIPSLPRTQEIPTLITSRVTTGKPAFKEKRSKSKKDSTGSLKDISAKVGVTQNLWTEVQNPSKAVTSELLGMVSYGRWQFVFPPSVKRRAIKWTSLSSPASLPTLTPVFPTLGDFNQNFTFRIYDVILNTKETNENMTSFDLMREMIALRLTLGFQICVGENVKRVESKRKPGGDVNLLVCYISKQNYLGSRIYMSLGDEIHRMSCDYHGNVNVQVYRRSKDIFAPLMVDRSTGIEDYIPNVRTRYDEEFRPALIGTLNESPKTYNWNQLDQILAGYDDTMEENNRRFHRMKFVILPADVPQTSFQLANNGEKLTPEELRLEGLRLLISSIFRGAFKSSEEKKRIDGRGRKVEISPEISFYTGNLFAFLNEQADLYSVNGETNNTLFSRTLFDRTISCAEIAQTLQGEKGIQFVDRKWHLRTHANCFLGSEFVRWLIENFSDIDTREVAVDFGNHLMDEGLFKHVESRHKFLDGHYFYALNPEYVDKSNPTKIAEKTNWFGKKAETDKPNSENSSISDSVKSGGRTPLKMTPLLAPSTSIEDIKLADALAEEPEVKRVVLSRSLLYDLDPSGKSYKQELMTVHFDRVHNPDHCFHIRLEWLSTTSKLIEDTINKWGKHCDRYGLKLVETPWQELCTLPERNPFHSFVRLALALDPWTDPEFASDFLRPILRKNKYFYHIFLLESTGFLLDNRTAVFFKDDSFDVSYSWGKPKFKYAQFIHKTGAYIAELRDSGDLVLAPNNTHVARVNLNIGGSVSTQSGNAVNYYLDSQRVMLEFRAVCKNEAKLREIFKQAKSRLASTDDIDFALYDGNDL</sequence>
<dbReference type="GO" id="GO:0005096">
    <property type="term" value="F:GTPase activator activity"/>
    <property type="evidence" value="ECO:0007669"/>
    <property type="project" value="EnsemblFungi"/>
</dbReference>
<evidence type="ECO:0000256" key="5">
    <source>
        <dbReference type="SAM" id="MobiDB-lite"/>
    </source>
</evidence>
<dbReference type="GO" id="GO:0006995">
    <property type="term" value="P:cellular response to nitrogen starvation"/>
    <property type="evidence" value="ECO:0007669"/>
    <property type="project" value="EnsemblFungi"/>
</dbReference>
<dbReference type="GO" id="GO:0005774">
    <property type="term" value="C:vacuolar membrane"/>
    <property type="evidence" value="ECO:0007669"/>
    <property type="project" value="UniProtKB-SubCell"/>
</dbReference>
<feature type="compositionally biased region" description="Polar residues" evidence="5">
    <location>
        <begin position="698"/>
        <end position="720"/>
    </location>
</feature>
<dbReference type="PROSITE" id="PS50186">
    <property type="entry name" value="DEP"/>
    <property type="match status" value="1"/>
</dbReference>
<evidence type="ECO:0000256" key="4">
    <source>
        <dbReference type="ARBA" id="ARBA00021881"/>
    </source>
</evidence>
<dbReference type="Gene3D" id="1.10.10.10">
    <property type="entry name" value="Winged helix-like DNA-binding domain superfamily/Winged helix DNA-binding domain"/>
    <property type="match status" value="1"/>
</dbReference>
<evidence type="ECO:0000313" key="7">
    <source>
        <dbReference type="EMBL" id="CDK29987.1"/>
    </source>
</evidence>
<proteinExistence type="inferred from homology"/>
<dbReference type="GO" id="GO:2000785">
    <property type="term" value="P:regulation of autophagosome assembly"/>
    <property type="evidence" value="ECO:0007669"/>
    <property type="project" value="EnsemblFungi"/>
</dbReference>
<dbReference type="GO" id="GO:0034599">
    <property type="term" value="P:cellular response to oxidative stress"/>
    <property type="evidence" value="ECO:0007669"/>
    <property type="project" value="EnsemblFungi"/>
</dbReference>
<protein>
    <recommendedName>
        <fullName evidence="3">Vacuolar membrane-associated protein IML1</fullName>
    </recommendedName>
    <alternativeName>
        <fullName evidence="4">Vacuolar membrane-associated protein iml1</fullName>
    </alternativeName>
</protein>
<evidence type="ECO:0000256" key="2">
    <source>
        <dbReference type="ARBA" id="ARBA00005643"/>
    </source>
</evidence>
<evidence type="ECO:0000313" key="8">
    <source>
        <dbReference type="Proteomes" id="UP000019384"/>
    </source>
</evidence>
<feature type="domain" description="DEP" evidence="6">
    <location>
        <begin position="1107"/>
        <end position="1182"/>
    </location>
</feature>
<dbReference type="Pfam" id="PF00610">
    <property type="entry name" value="DEP"/>
    <property type="match status" value="1"/>
</dbReference>
<dbReference type="InterPro" id="IPR000591">
    <property type="entry name" value="DEP_dom"/>
</dbReference>
<dbReference type="GO" id="GO:1904262">
    <property type="term" value="P:negative regulation of TORC1 signaling"/>
    <property type="evidence" value="ECO:0007669"/>
    <property type="project" value="EnsemblFungi"/>
</dbReference>
<dbReference type="InterPro" id="IPR036388">
    <property type="entry name" value="WH-like_DNA-bd_sf"/>
</dbReference>
<dbReference type="OrthoDB" id="39497at2759"/>
<gene>
    <name evidence="7" type="ORF">KUCA_T00005982001</name>
</gene>
<feature type="region of interest" description="Disordered" evidence="5">
    <location>
        <begin position="679"/>
        <end position="740"/>
    </location>
</feature>
<dbReference type="PANTHER" id="PTHR13179:SF8">
    <property type="entry name" value="GATOR COMPLEX PROTEIN DEPDC5"/>
    <property type="match status" value="1"/>
</dbReference>
<feature type="compositionally biased region" description="Low complexity" evidence="5">
    <location>
        <begin position="679"/>
        <end position="690"/>
    </location>
</feature>
<dbReference type="GO" id="GO:0010508">
    <property type="term" value="P:positive regulation of autophagy"/>
    <property type="evidence" value="ECO:0007669"/>
    <property type="project" value="EnsemblFungi"/>
</dbReference>
<reference evidence="7" key="2">
    <citation type="submission" date="2014-02" db="EMBL/GenBank/DDBJ databases">
        <title>Complete DNA sequence of /Kuraishia capsulata/ illustrates novel genomic features among budding yeasts (/Saccharomycotina/).</title>
        <authorList>
            <person name="Morales L."/>
            <person name="Noel B."/>
            <person name="Porcel B."/>
            <person name="Marcet-Houben M."/>
            <person name="Hullo M-F."/>
            <person name="Sacerdot C."/>
            <person name="Tekaia F."/>
            <person name="Leh-Louis V."/>
            <person name="Despons L."/>
            <person name="Khanna V."/>
            <person name="Aury J-M."/>
            <person name="Barbe V."/>
            <person name="Couloux A."/>
            <person name="Labadie K."/>
            <person name="Pelletier E."/>
            <person name="Souciet J-L."/>
            <person name="Boekhout T."/>
            <person name="Gabaldon T."/>
            <person name="Wincker P."/>
            <person name="Dujon B."/>
        </authorList>
    </citation>
    <scope>NUCLEOTIDE SEQUENCE</scope>
    <source>
        <strain evidence="7">CBS 1993</strain>
    </source>
</reference>
<dbReference type="CDD" id="cd04449">
    <property type="entry name" value="DEP_DEPDC5-like"/>
    <property type="match status" value="1"/>
</dbReference>